<accession>A0AA35YF80</accession>
<dbReference type="EMBL" id="OX465078">
    <property type="protein sequence ID" value="CAI9272853.1"/>
    <property type="molecule type" value="Genomic_DNA"/>
</dbReference>
<dbReference type="PROSITE" id="PS51704">
    <property type="entry name" value="GP_PDE"/>
    <property type="match status" value="1"/>
</dbReference>
<dbReference type="GO" id="GO:0008889">
    <property type="term" value="F:glycerophosphodiester phosphodiesterase activity"/>
    <property type="evidence" value="ECO:0007669"/>
    <property type="project" value="UniProtKB-EC"/>
</dbReference>
<dbReference type="Gene3D" id="3.20.20.190">
    <property type="entry name" value="Phosphatidylinositol (PI) phosphodiesterase"/>
    <property type="match status" value="1"/>
</dbReference>
<evidence type="ECO:0000256" key="5">
    <source>
        <dbReference type="ARBA" id="ARBA00047512"/>
    </source>
</evidence>
<dbReference type="InterPro" id="IPR030395">
    <property type="entry name" value="GP_PDE_dom"/>
</dbReference>
<evidence type="ECO:0000256" key="4">
    <source>
        <dbReference type="ARBA" id="ARBA00022801"/>
    </source>
</evidence>
<sequence length="370" mass="41240">MATKAVYISDVPNLDQVPETAASFSLYATRLPISVDVSKSVDNSPKFTVIGHRGHGMNILHSTDRRMKAFKENSILSFNNAANHPIDYIEFDVQVTKDDVAIIFHDDFILSQEHGSVVEKRVTDLTMKEFFAYGPQREVSMEGKALARKVNGTVVGWQVESDDHSCTLQEAFEKVNTRLGFNIELKFDDHRVYEQDHLIHALQVVLKVVSEHANDRPIIFSSFQPDAALLMKKLQQTYPVYFLTNGGTEVYEDVRRNSLDEARKLAVEGGLDGIVSEVKGIFGNPSAAREIKEANLGLLTYGKLNNIPETVHVQQLMGVDGVIVDLVEEIARAVEETKKTKGYGNGEVKSEETEKGLIELSFLLNLISKG</sequence>
<dbReference type="GO" id="GO:0006071">
    <property type="term" value="P:glycerol metabolic process"/>
    <property type="evidence" value="ECO:0007669"/>
    <property type="project" value="UniProtKB-KW"/>
</dbReference>
<protein>
    <recommendedName>
        <fullName evidence="2">glycerophosphodiester phosphodiesterase</fullName>
        <ecNumber evidence="2">3.1.4.46</ecNumber>
    </recommendedName>
</protein>
<gene>
    <name evidence="7" type="ORF">LSALG_LOCUS13035</name>
</gene>
<name>A0AA35YF80_LACSI</name>
<evidence type="ECO:0000256" key="1">
    <source>
        <dbReference type="ARBA" id="ARBA00007277"/>
    </source>
</evidence>
<evidence type="ECO:0000256" key="3">
    <source>
        <dbReference type="ARBA" id="ARBA00022798"/>
    </source>
</evidence>
<keyword evidence="8" id="KW-1185">Reference proteome</keyword>
<dbReference type="SUPFAM" id="SSF51695">
    <property type="entry name" value="PLC-like phosphodiesterases"/>
    <property type="match status" value="1"/>
</dbReference>
<keyword evidence="3" id="KW-0319">Glycerol metabolism</keyword>
<dbReference type="Pfam" id="PF03009">
    <property type="entry name" value="GDPD"/>
    <property type="match status" value="1"/>
</dbReference>
<organism evidence="7 8">
    <name type="scientific">Lactuca saligna</name>
    <name type="common">Willowleaf lettuce</name>
    <dbReference type="NCBI Taxonomy" id="75948"/>
    <lineage>
        <taxon>Eukaryota</taxon>
        <taxon>Viridiplantae</taxon>
        <taxon>Streptophyta</taxon>
        <taxon>Embryophyta</taxon>
        <taxon>Tracheophyta</taxon>
        <taxon>Spermatophyta</taxon>
        <taxon>Magnoliopsida</taxon>
        <taxon>eudicotyledons</taxon>
        <taxon>Gunneridae</taxon>
        <taxon>Pentapetalae</taxon>
        <taxon>asterids</taxon>
        <taxon>campanulids</taxon>
        <taxon>Asterales</taxon>
        <taxon>Asteraceae</taxon>
        <taxon>Cichorioideae</taxon>
        <taxon>Cichorieae</taxon>
        <taxon>Lactucinae</taxon>
        <taxon>Lactuca</taxon>
    </lineage>
</organism>
<evidence type="ECO:0000313" key="8">
    <source>
        <dbReference type="Proteomes" id="UP001177003"/>
    </source>
</evidence>
<evidence type="ECO:0000256" key="2">
    <source>
        <dbReference type="ARBA" id="ARBA00012247"/>
    </source>
</evidence>
<dbReference type="Proteomes" id="UP001177003">
    <property type="component" value="Chromosome 2"/>
</dbReference>
<feature type="domain" description="GP-PDE" evidence="6">
    <location>
        <begin position="47"/>
        <end position="334"/>
    </location>
</feature>
<comment type="similarity">
    <text evidence="1">Belongs to the glycerophosphoryl diester phosphodiesterase family.</text>
</comment>
<dbReference type="PANTHER" id="PTHR22958:SF1">
    <property type="entry name" value="GLYCEROPHOSPHOCHOLINE PHOSPHODIESTERASE GPCPD1"/>
    <property type="match status" value="1"/>
</dbReference>
<dbReference type="FunFam" id="3.20.20.190:FF:000034">
    <property type="entry name" value="Glycerophosphodiester phosphodiesterase GDPD2"/>
    <property type="match status" value="1"/>
</dbReference>
<dbReference type="InterPro" id="IPR051578">
    <property type="entry name" value="GDPD"/>
</dbReference>
<dbReference type="GO" id="GO:0046475">
    <property type="term" value="P:glycerophospholipid catabolic process"/>
    <property type="evidence" value="ECO:0007669"/>
    <property type="project" value="TreeGrafter"/>
</dbReference>
<evidence type="ECO:0000259" key="6">
    <source>
        <dbReference type="PROSITE" id="PS51704"/>
    </source>
</evidence>
<dbReference type="PANTHER" id="PTHR22958">
    <property type="entry name" value="GLYCEROPHOSPHORYL DIESTER PHOSPHODIESTERASE"/>
    <property type="match status" value="1"/>
</dbReference>
<keyword evidence="4" id="KW-0378">Hydrolase</keyword>
<dbReference type="InterPro" id="IPR017946">
    <property type="entry name" value="PLC-like_Pdiesterase_TIM-brl"/>
</dbReference>
<evidence type="ECO:0000313" key="7">
    <source>
        <dbReference type="EMBL" id="CAI9272853.1"/>
    </source>
</evidence>
<dbReference type="AlphaFoldDB" id="A0AA35YF80"/>
<comment type="catalytic activity">
    <reaction evidence="5">
        <text>a sn-glycero-3-phosphodiester + H2O = an alcohol + sn-glycerol 3-phosphate + H(+)</text>
        <dbReference type="Rhea" id="RHEA:12969"/>
        <dbReference type="ChEBI" id="CHEBI:15377"/>
        <dbReference type="ChEBI" id="CHEBI:15378"/>
        <dbReference type="ChEBI" id="CHEBI:30879"/>
        <dbReference type="ChEBI" id="CHEBI:57597"/>
        <dbReference type="ChEBI" id="CHEBI:83408"/>
        <dbReference type="EC" id="3.1.4.46"/>
    </reaction>
</comment>
<proteinExistence type="inferred from homology"/>
<reference evidence="7" key="1">
    <citation type="submission" date="2023-04" db="EMBL/GenBank/DDBJ databases">
        <authorList>
            <person name="Vijverberg K."/>
            <person name="Xiong W."/>
            <person name="Schranz E."/>
        </authorList>
    </citation>
    <scope>NUCLEOTIDE SEQUENCE</scope>
</reference>
<dbReference type="EC" id="3.1.4.46" evidence="2"/>